<evidence type="ECO:0000313" key="2">
    <source>
        <dbReference type="Proteomes" id="UP001241377"/>
    </source>
</evidence>
<gene>
    <name evidence="1" type="ORF">QFC19_001140</name>
</gene>
<reference evidence="1" key="1">
    <citation type="submission" date="2023-04" db="EMBL/GenBank/DDBJ databases">
        <title>Draft Genome sequencing of Naganishia species isolated from polar environments using Oxford Nanopore Technology.</title>
        <authorList>
            <person name="Leo P."/>
            <person name="Venkateswaran K."/>
        </authorList>
    </citation>
    <scope>NUCLEOTIDE SEQUENCE</scope>
    <source>
        <strain evidence="1">MNA-CCFEE 5261</strain>
    </source>
</reference>
<dbReference type="EMBL" id="JASBWR010000008">
    <property type="protein sequence ID" value="KAJ9111372.1"/>
    <property type="molecule type" value="Genomic_DNA"/>
</dbReference>
<evidence type="ECO:0000313" key="1">
    <source>
        <dbReference type="EMBL" id="KAJ9111372.1"/>
    </source>
</evidence>
<protein>
    <submittedName>
        <fullName evidence="1">Uncharacterized protein</fullName>
    </submittedName>
</protein>
<organism evidence="1 2">
    <name type="scientific">Naganishia cerealis</name>
    <dbReference type="NCBI Taxonomy" id="610337"/>
    <lineage>
        <taxon>Eukaryota</taxon>
        <taxon>Fungi</taxon>
        <taxon>Dikarya</taxon>
        <taxon>Basidiomycota</taxon>
        <taxon>Agaricomycotina</taxon>
        <taxon>Tremellomycetes</taxon>
        <taxon>Filobasidiales</taxon>
        <taxon>Filobasidiaceae</taxon>
        <taxon>Naganishia</taxon>
    </lineage>
</organism>
<proteinExistence type="predicted"/>
<keyword evidence="2" id="KW-1185">Reference proteome</keyword>
<dbReference type="Proteomes" id="UP001241377">
    <property type="component" value="Unassembled WGS sequence"/>
</dbReference>
<sequence>MSDSKRLEQGQASGDTARDSDTRPTLEESTDRSTLILESPYAGVTTFNTSLPEPPLPTLQSATTLPVDTRNLLPLSIPGTPGMGASPSISRTASPAINPSPNASYHDSPRGSTSLDHDSDRAQRDRNGYGMAVTMTDATGSEFETEDDEVQTKTSLSVRMPWSRNTYSGHNASANPNSSWPWRTRRPTVDLLHSHNPTDHKHGHTRATSNEYSPLKKHGSNPSLADRHDSLATVSSSMHSSSSYGNPPSENAQSTTYSQYSDYSSMPDGLGDTPSSKDQLNPAIAAFSSELGKHRRGLRQALGWIKRRIGVGASGVVELASEASQRVAGTTGGTIRLPSGSLGSRRRRKKRKTVKGAVHDTSWLFNIVQLIPTQPWTIVRSAALIDISERKLISPVVR</sequence>
<accession>A0ACC2WJX4</accession>
<name>A0ACC2WJX4_9TREE</name>
<comment type="caution">
    <text evidence="1">The sequence shown here is derived from an EMBL/GenBank/DDBJ whole genome shotgun (WGS) entry which is preliminary data.</text>
</comment>